<protein>
    <submittedName>
        <fullName evidence="2">Uncharacterized protein</fullName>
    </submittedName>
</protein>
<name>I3SCA2_LOTJA</name>
<dbReference type="EMBL" id="BT138099">
    <property type="protein sequence ID" value="AFK37894.1"/>
    <property type="molecule type" value="mRNA"/>
</dbReference>
<feature type="compositionally biased region" description="Basic and acidic residues" evidence="1">
    <location>
        <begin position="17"/>
        <end position="28"/>
    </location>
</feature>
<accession>I3SCA2</accession>
<organism evidence="2">
    <name type="scientific">Lotus japonicus</name>
    <name type="common">Lotus corniculatus var. japonicus</name>
    <dbReference type="NCBI Taxonomy" id="34305"/>
    <lineage>
        <taxon>Eukaryota</taxon>
        <taxon>Viridiplantae</taxon>
        <taxon>Streptophyta</taxon>
        <taxon>Embryophyta</taxon>
        <taxon>Tracheophyta</taxon>
        <taxon>Spermatophyta</taxon>
        <taxon>Magnoliopsida</taxon>
        <taxon>eudicotyledons</taxon>
        <taxon>Gunneridae</taxon>
        <taxon>Pentapetalae</taxon>
        <taxon>rosids</taxon>
        <taxon>fabids</taxon>
        <taxon>Fabales</taxon>
        <taxon>Fabaceae</taxon>
        <taxon>Papilionoideae</taxon>
        <taxon>50 kb inversion clade</taxon>
        <taxon>NPAAA clade</taxon>
        <taxon>Hologalegina</taxon>
        <taxon>robinioid clade</taxon>
        <taxon>Loteae</taxon>
        <taxon>Lotus</taxon>
    </lineage>
</organism>
<reference evidence="2" key="1">
    <citation type="submission" date="2012-05" db="EMBL/GenBank/DDBJ databases">
        <authorList>
            <person name="Krishnakumar V."/>
            <person name="Cheung F."/>
            <person name="Xiao Y."/>
            <person name="Chan A."/>
            <person name="Moskal W.A."/>
            <person name="Town C.D."/>
        </authorList>
    </citation>
    <scope>NUCLEOTIDE SEQUENCE</scope>
</reference>
<evidence type="ECO:0000313" key="2">
    <source>
        <dbReference type="EMBL" id="AFK37894.1"/>
    </source>
</evidence>
<sequence length="151" mass="16902">MLKAEVASLTEKVLARENLKQVESETKGLVEPPQRPLLDSFSEGEESKVSVGACKHEDISSARSESLDSDSPRYRDGYGVNSAVLETCDSFYVVEPDQSDMSQDEEDNLTKTLLPPYMFSKLGDMDYSDPPESSCNFGFPKEDHALWSWSY</sequence>
<feature type="region of interest" description="Disordered" evidence="1">
    <location>
        <begin position="17"/>
        <end position="74"/>
    </location>
</feature>
<proteinExistence type="evidence at transcript level"/>
<dbReference type="AlphaFoldDB" id="I3SCA2"/>
<evidence type="ECO:0000256" key="1">
    <source>
        <dbReference type="SAM" id="MobiDB-lite"/>
    </source>
</evidence>